<feature type="transmembrane region" description="Helical" evidence="1">
    <location>
        <begin position="60"/>
        <end position="79"/>
    </location>
</feature>
<feature type="transmembrane region" description="Helical" evidence="1">
    <location>
        <begin position="86"/>
        <end position="106"/>
    </location>
</feature>
<keyword evidence="1" id="KW-1133">Transmembrane helix</keyword>
<dbReference type="OrthoDB" id="7864848at2"/>
<dbReference type="STRING" id="400668.Mmwyl1_3932"/>
<dbReference type="eggNOG" id="ENOG50339F2">
    <property type="taxonomic scope" value="Bacteria"/>
</dbReference>
<protein>
    <recommendedName>
        <fullName evidence="2">DUF1468 domain-containing protein</fullName>
    </recommendedName>
</protein>
<sequence length="169" mass="18626">MGYPYTYLEDHMNINSHSCAEIRSITSHSDTWTGLVLLTIGLTAAWLANDFDTISRPYPLALGIIMAVLGLIIITRVFLNKGNHTSFALHSKVAVSAGTIIALWILAMTNGLGYIIPTFFMEVAFLLICGFQKLYRAIIVASLISGISYMIFIVGLGVRLPEPFLSWLL</sequence>
<reference evidence="3" key="1">
    <citation type="submission" date="2007-06" db="EMBL/GenBank/DDBJ databases">
        <title>Complete sequence of Marinomonas sp. MWYL1.</title>
        <authorList>
            <consortium name="US DOE Joint Genome Institute"/>
            <person name="Copeland A."/>
            <person name="Lucas S."/>
            <person name="Lapidus A."/>
            <person name="Barry K."/>
            <person name="Glavina del Rio T."/>
            <person name="Dalin E."/>
            <person name="Tice H."/>
            <person name="Pitluck S."/>
            <person name="Kiss H."/>
            <person name="Brettin T."/>
            <person name="Bruce D."/>
            <person name="Detter J.C."/>
            <person name="Han C."/>
            <person name="Schmutz J."/>
            <person name="Larimer F."/>
            <person name="Land M."/>
            <person name="Hauser L."/>
            <person name="Kyrpides N."/>
            <person name="Kim E."/>
            <person name="Johnston A.W.B."/>
            <person name="Todd J.D."/>
            <person name="Rogers R."/>
            <person name="Wexler M."/>
            <person name="Bond P.L."/>
            <person name="Li Y."/>
            <person name="Richardson P."/>
        </authorList>
    </citation>
    <scope>NUCLEOTIDE SEQUENCE [LARGE SCALE GENOMIC DNA]</scope>
    <source>
        <strain evidence="3">MWYL1</strain>
    </source>
</reference>
<feature type="transmembrane region" description="Helical" evidence="1">
    <location>
        <begin position="112"/>
        <end position="131"/>
    </location>
</feature>
<feature type="transmembrane region" description="Helical" evidence="1">
    <location>
        <begin position="31"/>
        <end position="48"/>
    </location>
</feature>
<dbReference type="KEGG" id="mmw:Mmwyl1_3932"/>
<proteinExistence type="predicted"/>
<evidence type="ECO:0000256" key="1">
    <source>
        <dbReference type="SAM" id="Phobius"/>
    </source>
</evidence>
<gene>
    <name evidence="3" type="ordered locus">Mmwyl1_3932</name>
</gene>
<dbReference type="Pfam" id="PF07331">
    <property type="entry name" value="TctB"/>
    <property type="match status" value="1"/>
</dbReference>
<organism evidence="3">
    <name type="scientific">Marinomonas sp. (strain MWYL1)</name>
    <dbReference type="NCBI Taxonomy" id="400668"/>
    <lineage>
        <taxon>Bacteria</taxon>
        <taxon>Pseudomonadati</taxon>
        <taxon>Pseudomonadota</taxon>
        <taxon>Gammaproteobacteria</taxon>
        <taxon>Oceanospirillales</taxon>
        <taxon>Oceanospirillaceae</taxon>
        <taxon>Marinomonas</taxon>
    </lineage>
</organism>
<evidence type="ECO:0000259" key="2">
    <source>
        <dbReference type="Pfam" id="PF07331"/>
    </source>
</evidence>
<dbReference type="EMBL" id="CP000749">
    <property type="protein sequence ID" value="ABR72829.1"/>
    <property type="molecule type" value="Genomic_DNA"/>
</dbReference>
<keyword evidence="1" id="KW-0472">Membrane</keyword>
<feature type="domain" description="DUF1468" evidence="2">
    <location>
        <begin position="32"/>
        <end position="161"/>
    </location>
</feature>
<keyword evidence="1" id="KW-0812">Transmembrane</keyword>
<name>A6W2A0_MARMS</name>
<accession>A6W2A0</accession>
<dbReference type="InterPro" id="IPR009936">
    <property type="entry name" value="DUF1468"/>
</dbReference>
<feature type="transmembrane region" description="Helical" evidence="1">
    <location>
        <begin position="138"/>
        <end position="160"/>
    </location>
</feature>
<evidence type="ECO:0000313" key="3">
    <source>
        <dbReference type="EMBL" id="ABR72829.1"/>
    </source>
</evidence>
<dbReference type="HOGENOM" id="CLU_1702844_0_0_6"/>
<dbReference type="AlphaFoldDB" id="A6W2A0"/>